<comment type="caution">
    <text evidence="1">The sequence shown here is derived from an EMBL/GenBank/DDBJ whole genome shotgun (WGS) entry which is preliminary data.</text>
</comment>
<evidence type="ECO:0000313" key="1">
    <source>
        <dbReference type="EMBL" id="KAH0893208.1"/>
    </source>
</evidence>
<dbReference type="CDD" id="cd04476">
    <property type="entry name" value="RPA1_DBD_C"/>
    <property type="match status" value="1"/>
</dbReference>
<accession>A0ABQ8AL52</accession>
<organism evidence="1 2">
    <name type="scientific">Brassica napus</name>
    <name type="common">Rape</name>
    <dbReference type="NCBI Taxonomy" id="3708"/>
    <lineage>
        <taxon>Eukaryota</taxon>
        <taxon>Viridiplantae</taxon>
        <taxon>Streptophyta</taxon>
        <taxon>Embryophyta</taxon>
        <taxon>Tracheophyta</taxon>
        <taxon>Spermatophyta</taxon>
        <taxon>Magnoliopsida</taxon>
        <taxon>eudicotyledons</taxon>
        <taxon>Gunneridae</taxon>
        <taxon>Pentapetalae</taxon>
        <taxon>rosids</taxon>
        <taxon>malvids</taxon>
        <taxon>Brassicales</taxon>
        <taxon>Brassicaceae</taxon>
        <taxon>Brassiceae</taxon>
        <taxon>Brassica</taxon>
    </lineage>
</organism>
<dbReference type="PANTHER" id="PTHR47165">
    <property type="entry name" value="OS03G0429900 PROTEIN"/>
    <property type="match status" value="1"/>
</dbReference>
<feature type="non-terminal residue" evidence="1">
    <location>
        <position position="605"/>
    </location>
</feature>
<dbReference type="EMBL" id="JAGKQM010000013">
    <property type="protein sequence ID" value="KAH0893208.1"/>
    <property type="molecule type" value="Genomic_DNA"/>
</dbReference>
<name>A0ABQ8AL52_BRANA</name>
<dbReference type="InterPro" id="IPR047192">
    <property type="entry name" value="Euk_RPA1_DBD_C"/>
</dbReference>
<dbReference type="CDD" id="cd04481">
    <property type="entry name" value="RPA1_DBD_B_like"/>
    <property type="match status" value="1"/>
</dbReference>
<gene>
    <name evidence="1" type="ORF">HID58_055637</name>
</gene>
<protein>
    <recommendedName>
        <fullName evidence="3">DUF223 domain-containing protein</fullName>
    </recommendedName>
</protein>
<keyword evidence="2" id="KW-1185">Reference proteome</keyword>
<dbReference type="PANTHER" id="PTHR47165:SF4">
    <property type="entry name" value="OS03G0429900 PROTEIN"/>
    <property type="match status" value="1"/>
</dbReference>
<dbReference type="Gene3D" id="2.40.50.140">
    <property type="entry name" value="Nucleic acid-binding proteins"/>
    <property type="match status" value="1"/>
</dbReference>
<dbReference type="SUPFAM" id="SSF50249">
    <property type="entry name" value="Nucleic acid-binding proteins"/>
    <property type="match status" value="2"/>
</dbReference>
<dbReference type="Proteomes" id="UP000824890">
    <property type="component" value="Unassembled WGS sequence"/>
</dbReference>
<evidence type="ECO:0000313" key="2">
    <source>
        <dbReference type="Proteomes" id="UP000824890"/>
    </source>
</evidence>
<sequence length="605" mass="69397">MGSKCVVGEWKNIRNFSVTDAKGHYRTTKHLKKIAFINLTKISNCDYHNKDMFLSLMDFEKVLSGKEKTSFLIDVIGQDLDVGELQIIQCQNGKILKKIEFTLRDMSDQRLACCLWGKFVEMLEPYSEESQMGVVVCLIMFAKIGSFRDHGSYYFGCDIYNHKTFKVPNCSTEANFWCEKCDMIITNVKPKFKLHLMLKDDTDIAKFLLLDVIANMIVDESATKILNESATKILNESATKILNGSLDEIEDPELLPRSIKDVLGKTFKFGITIEKENIDYGVEYYKVFKVWSIANLITVGEMSDTTSAKETTLTIVITNFTLSPTSGLNRHTSHVFKMEFVKQTLIMDDNLACHNMFLELQDFANIINGLRDPYFLIGNICFRHAPSMLHYGGVSCIQCIYFYTGVDKPKYQESTNSKTNARFHGDDYSLDMYQHVNDKIRVQEKCKKWSQFPFRTIQEMKRCYKGGNCRVMCYVYAIDTISGWYYFACMVCHNKMFQAGGVNFANAVLQRFRQVREMLPPDLVEIVGKTYGFGISVDENKKSSEVEKSSAMKVWSLNDNMLRRIKSLHHDSTYSMKKQCTNVIKTDKLENGEGEETKSGLFESS</sequence>
<dbReference type="InterPro" id="IPR012340">
    <property type="entry name" value="NA-bd_OB-fold"/>
</dbReference>
<evidence type="ECO:0008006" key="3">
    <source>
        <dbReference type="Google" id="ProtNLM"/>
    </source>
</evidence>
<reference evidence="1 2" key="1">
    <citation type="submission" date="2021-05" db="EMBL/GenBank/DDBJ databases">
        <title>Genome Assembly of Synthetic Allotetraploid Brassica napus Reveals Homoeologous Exchanges between Subgenomes.</title>
        <authorList>
            <person name="Davis J.T."/>
        </authorList>
    </citation>
    <scope>NUCLEOTIDE SEQUENCE [LARGE SCALE GENOMIC DNA]</scope>
    <source>
        <strain evidence="2">cv. Da-Ae</strain>
        <tissue evidence="1">Seedling</tissue>
    </source>
</reference>
<proteinExistence type="predicted"/>